<dbReference type="GO" id="GO:0005615">
    <property type="term" value="C:extracellular space"/>
    <property type="evidence" value="ECO:0007669"/>
    <property type="project" value="TreeGrafter"/>
</dbReference>
<gene>
    <name evidence="3" type="ORF">CEUR00632_LOCUS9048</name>
</gene>
<proteinExistence type="predicted"/>
<dbReference type="InterPro" id="IPR050904">
    <property type="entry name" value="Adhesion/Biosynth-related"/>
</dbReference>
<dbReference type="SMART" id="SM00554">
    <property type="entry name" value="FAS1"/>
    <property type="match status" value="2"/>
</dbReference>
<dbReference type="PANTHER" id="PTHR10900">
    <property type="entry name" value="PERIOSTIN-RELATED"/>
    <property type="match status" value="1"/>
</dbReference>
<dbReference type="Pfam" id="PF02469">
    <property type="entry name" value="Fasciclin"/>
    <property type="match status" value="2"/>
</dbReference>
<dbReference type="InterPro" id="IPR000782">
    <property type="entry name" value="FAS1_domain"/>
</dbReference>
<accession>A0A7R9VB73</accession>
<evidence type="ECO:0000313" key="3">
    <source>
        <dbReference type="EMBL" id="CAD8289009.1"/>
    </source>
</evidence>
<protein>
    <recommendedName>
        <fullName evidence="2">FAS1 domain-containing protein</fullName>
    </recommendedName>
</protein>
<dbReference type="PANTHER" id="PTHR10900:SF77">
    <property type="entry name" value="FI19380P1"/>
    <property type="match status" value="1"/>
</dbReference>
<dbReference type="AlphaFoldDB" id="A0A7R9VB73"/>
<dbReference type="SUPFAM" id="SSF82153">
    <property type="entry name" value="FAS1 domain"/>
    <property type="match status" value="2"/>
</dbReference>
<feature type="compositionally biased region" description="Basic and acidic residues" evidence="1">
    <location>
        <begin position="41"/>
        <end position="59"/>
    </location>
</feature>
<evidence type="ECO:0000259" key="2">
    <source>
        <dbReference type="PROSITE" id="PS50213"/>
    </source>
</evidence>
<dbReference type="EMBL" id="HBEC01019282">
    <property type="protein sequence ID" value="CAD8289009.1"/>
    <property type="molecule type" value="Transcribed_RNA"/>
</dbReference>
<feature type="region of interest" description="Disordered" evidence="1">
    <location>
        <begin position="12"/>
        <end position="62"/>
    </location>
</feature>
<feature type="compositionally biased region" description="Low complexity" evidence="1">
    <location>
        <begin position="12"/>
        <end position="23"/>
    </location>
</feature>
<name>A0A7R9VB73_9CHLO</name>
<feature type="domain" description="FAS1" evidence="2">
    <location>
        <begin position="71"/>
        <end position="212"/>
    </location>
</feature>
<dbReference type="PROSITE" id="PS50213">
    <property type="entry name" value="FAS1"/>
    <property type="match status" value="2"/>
</dbReference>
<sequence>MLLLGTASLGAAPAAAGHTHTGTESPTHDAHHRREAGAAAQREHATRRREAAGRPERVGRRGLRNHLQHYPLSLWQLMHQRAELATLTNLVQEAGLKDALDEMQVHQTMLMPSDDAFEAFFAELRSNATELAQYKDMLQDIILYHVINGTKSTYDFVQGTDLQTESGQTISVRADWSGMPYFRDAAGNVAHLNRTNLLAPPSAFGHIIDRVLFPFRPQTVDEALSFHAELSTFYDALQALNLTQLLNSSNANVTLLAPTNAAMADALAELNATSVWELANSTNTTSEGILWRLVNVHILQGVHSRDDMYRAAGVRYFRTCNTCVSFYVEEDPRTGLMEVFAVGNAQDRHATIVRSDLVAGDHALVHVVDAVLLPTTEWSKYCRYSAGTVHM</sequence>
<feature type="domain" description="FAS1" evidence="2">
    <location>
        <begin position="217"/>
        <end position="372"/>
    </location>
</feature>
<dbReference type="Gene3D" id="2.30.180.10">
    <property type="entry name" value="FAS1 domain"/>
    <property type="match status" value="2"/>
</dbReference>
<dbReference type="InterPro" id="IPR036378">
    <property type="entry name" value="FAS1_dom_sf"/>
</dbReference>
<reference evidence="3" key="1">
    <citation type="submission" date="2021-01" db="EMBL/GenBank/DDBJ databases">
        <authorList>
            <person name="Corre E."/>
            <person name="Pelletier E."/>
            <person name="Niang G."/>
            <person name="Scheremetjew M."/>
            <person name="Finn R."/>
            <person name="Kale V."/>
            <person name="Holt S."/>
            <person name="Cochrane G."/>
            <person name="Meng A."/>
            <person name="Brown T."/>
            <person name="Cohen L."/>
        </authorList>
    </citation>
    <scope>NUCLEOTIDE SEQUENCE</scope>
    <source>
        <strain evidence="3">CCMP219</strain>
    </source>
</reference>
<organism evidence="3">
    <name type="scientific">Chlamydomonas euryale</name>
    <dbReference type="NCBI Taxonomy" id="1486919"/>
    <lineage>
        <taxon>Eukaryota</taxon>
        <taxon>Viridiplantae</taxon>
        <taxon>Chlorophyta</taxon>
        <taxon>core chlorophytes</taxon>
        <taxon>Chlorophyceae</taxon>
        <taxon>CS clade</taxon>
        <taxon>Chlamydomonadales</taxon>
        <taxon>Chlamydomonadaceae</taxon>
        <taxon>Chlamydomonas</taxon>
    </lineage>
</organism>
<evidence type="ECO:0000256" key="1">
    <source>
        <dbReference type="SAM" id="MobiDB-lite"/>
    </source>
</evidence>